<accession>A0A370I0X0</accession>
<keyword evidence="3" id="KW-1185">Reference proteome</keyword>
<evidence type="ECO:0000256" key="1">
    <source>
        <dbReference type="SAM" id="MobiDB-lite"/>
    </source>
</evidence>
<evidence type="ECO:0000313" key="2">
    <source>
        <dbReference type="EMBL" id="RDI64366.1"/>
    </source>
</evidence>
<protein>
    <submittedName>
        <fullName evidence="2">Uncharacterized protein</fullName>
    </submittedName>
</protein>
<dbReference type="STRING" id="1210086.GCA_001613105_02771"/>
<feature type="region of interest" description="Disordered" evidence="1">
    <location>
        <begin position="40"/>
        <end position="61"/>
    </location>
</feature>
<dbReference type="EMBL" id="QQBC01000008">
    <property type="protein sequence ID" value="RDI64366.1"/>
    <property type="molecule type" value="Genomic_DNA"/>
</dbReference>
<dbReference type="Proteomes" id="UP000254869">
    <property type="component" value="Unassembled WGS sequence"/>
</dbReference>
<evidence type="ECO:0000313" key="3">
    <source>
        <dbReference type="Proteomes" id="UP000254869"/>
    </source>
</evidence>
<reference evidence="2 3" key="1">
    <citation type="submission" date="2018-07" db="EMBL/GenBank/DDBJ databases">
        <title>Genomic Encyclopedia of Type Strains, Phase IV (KMG-IV): sequencing the most valuable type-strain genomes for metagenomic binning, comparative biology and taxonomic classification.</title>
        <authorList>
            <person name="Goeker M."/>
        </authorList>
    </citation>
    <scope>NUCLEOTIDE SEQUENCE [LARGE SCALE GENOMIC DNA]</scope>
    <source>
        <strain evidence="2 3">DSM 44290</strain>
    </source>
</reference>
<sequence length="99" mass="10949">MRLTVTVDHDVALLLEEAVRRERRSKKRIVNDALRRALAGAEPAEPAVEPERPVPLDPHTDAPALVRAADESDEEAITVALARYFGFEPPAPRLYVVKG</sequence>
<proteinExistence type="predicted"/>
<dbReference type="AlphaFoldDB" id="A0A370I0X0"/>
<feature type="compositionally biased region" description="Basic and acidic residues" evidence="1">
    <location>
        <begin position="49"/>
        <end position="60"/>
    </location>
</feature>
<organism evidence="2 3">
    <name type="scientific">Nocardia pseudobrasiliensis</name>
    <dbReference type="NCBI Taxonomy" id="45979"/>
    <lineage>
        <taxon>Bacteria</taxon>
        <taxon>Bacillati</taxon>
        <taxon>Actinomycetota</taxon>
        <taxon>Actinomycetes</taxon>
        <taxon>Mycobacteriales</taxon>
        <taxon>Nocardiaceae</taxon>
        <taxon>Nocardia</taxon>
    </lineage>
</organism>
<comment type="caution">
    <text evidence="2">The sequence shown here is derived from an EMBL/GenBank/DDBJ whole genome shotgun (WGS) entry which is preliminary data.</text>
</comment>
<dbReference type="RefSeq" id="WP_067997304.1">
    <property type="nucleotide sequence ID" value="NZ_QQBC01000008.1"/>
</dbReference>
<gene>
    <name evidence="2" type="ORF">DFR76_108198</name>
</gene>
<name>A0A370I0X0_9NOCA</name>